<reference evidence="3 4" key="1">
    <citation type="submission" date="2017-06" db="EMBL/GenBank/DDBJ databases">
        <authorList>
            <person name="Kim H.J."/>
            <person name="Triplett B.A."/>
        </authorList>
    </citation>
    <scope>NUCLEOTIDE SEQUENCE [LARGE SCALE GENOMIC DNA]</scope>
    <source>
        <strain evidence="3 4">DSM 8800</strain>
    </source>
</reference>
<dbReference type="InterPro" id="IPR036928">
    <property type="entry name" value="AS_sf"/>
</dbReference>
<evidence type="ECO:0000256" key="1">
    <source>
        <dbReference type="SAM" id="MobiDB-lite"/>
    </source>
</evidence>
<organism evidence="3 4">
    <name type="scientific">Halorubrum vacuolatum</name>
    <name type="common">Natronobacterium vacuolatum</name>
    <dbReference type="NCBI Taxonomy" id="63740"/>
    <lineage>
        <taxon>Archaea</taxon>
        <taxon>Methanobacteriati</taxon>
        <taxon>Methanobacteriota</taxon>
        <taxon>Stenosarchaea group</taxon>
        <taxon>Halobacteria</taxon>
        <taxon>Halobacteriales</taxon>
        <taxon>Haloferacaceae</taxon>
        <taxon>Halorubrum</taxon>
    </lineage>
</organism>
<name>A0A238WU92_HALVU</name>
<feature type="domain" description="Amidase" evidence="2">
    <location>
        <begin position="41"/>
        <end position="488"/>
    </location>
</feature>
<evidence type="ECO:0000313" key="3">
    <source>
        <dbReference type="EMBL" id="SNR49998.1"/>
    </source>
</evidence>
<feature type="region of interest" description="Disordered" evidence="1">
    <location>
        <begin position="150"/>
        <end position="172"/>
    </location>
</feature>
<dbReference type="GO" id="GO:0016740">
    <property type="term" value="F:transferase activity"/>
    <property type="evidence" value="ECO:0007669"/>
    <property type="project" value="UniProtKB-KW"/>
</dbReference>
<dbReference type="Gene3D" id="3.90.1300.10">
    <property type="entry name" value="Amidase signature (AS) domain"/>
    <property type="match status" value="1"/>
</dbReference>
<accession>A0A238WU92</accession>
<proteinExistence type="predicted"/>
<dbReference type="Pfam" id="PF01425">
    <property type="entry name" value="Amidase"/>
    <property type="match status" value="1"/>
</dbReference>
<evidence type="ECO:0000259" key="2">
    <source>
        <dbReference type="Pfam" id="PF01425"/>
    </source>
</evidence>
<dbReference type="RefSeq" id="WP_089384997.1">
    <property type="nucleotide sequence ID" value="NZ_FZNQ01000010.1"/>
</dbReference>
<dbReference type="OrthoDB" id="359273at2157"/>
<dbReference type="SUPFAM" id="SSF75304">
    <property type="entry name" value="Amidase signature (AS) enzymes"/>
    <property type="match status" value="1"/>
</dbReference>
<protein>
    <submittedName>
        <fullName evidence="3">Asp-tRNAAsn/Glu-tRNAGln amidotransferase A subunit</fullName>
    </submittedName>
</protein>
<keyword evidence="4" id="KW-1185">Reference proteome</keyword>
<sequence length="508" mass="53717">MTNDADGNDVPAGDDGFDPVEATIGEIHGAFAAGTLTATALVETTLDRIDRYDADLAAYIHVNEHARDRARDLDDRYAESGLTGPLHGIPVAVKDNHDTADMPTSVGSAALAEVVPPRDATVISRLRDAGAIVIGKTNLQELSFGTDTISSARGATRNPYDTDRRPSGSSGGTAVAVAATLATVGTGTDTCSSVRSPPAFTNLVGVRPTMGLVSRTGIAPLSLTQDTAGPIARTVTDAARTLEAMVGYDPEDPLTARGVGNVPERGYAAALDPDALDGARIGVVRKWFEPTDPGNVPKGAAEGIAETLDAALEAMADAGATLVDPVDVVDDDELDAARVVGFEFMRDVDRYLDELGETTPVDSLEALVETGTMADSIERRIRDGGILSVDVDGLDTDPDYLRALALRERLRTETIDRLVRDDLDAVVYPPATVPPVRIPDLQPFEEMRCQLSAHTGLPAVVVQAGFTDDGLPVGIELLGRPFDERRLLALAFAYEAKTDHRRPPDAFS</sequence>
<keyword evidence="3" id="KW-0808">Transferase</keyword>
<dbReference type="InterPro" id="IPR023631">
    <property type="entry name" value="Amidase_dom"/>
</dbReference>
<dbReference type="Proteomes" id="UP000198397">
    <property type="component" value="Unassembled WGS sequence"/>
</dbReference>
<evidence type="ECO:0000313" key="4">
    <source>
        <dbReference type="Proteomes" id="UP000198397"/>
    </source>
</evidence>
<dbReference type="AlphaFoldDB" id="A0A238WU92"/>
<gene>
    <name evidence="3" type="ORF">SAMN06264855_11041</name>
</gene>
<dbReference type="PANTHER" id="PTHR42678:SF34">
    <property type="entry name" value="OS04G0183300 PROTEIN"/>
    <property type="match status" value="1"/>
</dbReference>
<dbReference type="PANTHER" id="PTHR42678">
    <property type="entry name" value="AMIDASE"/>
    <property type="match status" value="1"/>
</dbReference>
<dbReference type="EMBL" id="FZNQ01000010">
    <property type="protein sequence ID" value="SNR49998.1"/>
    <property type="molecule type" value="Genomic_DNA"/>
</dbReference>